<evidence type="ECO:0000259" key="3">
    <source>
        <dbReference type="Pfam" id="PF06030"/>
    </source>
</evidence>
<reference evidence="5 6" key="1">
    <citation type="submission" date="2021-03" db="EMBL/GenBank/DDBJ databases">
        <title>Enterococcal diversity collection.</title>
        <authorList>
            <person name="Gilmore M.S."/>
            <person name="Schwartzman J."/>
            <person name="Van Tyne D."/>
            <person name="Martin M."/>
            <person name="Earl A.M."/>
            <person name="Manson A.L."/>
            <person name="Straub T."/>
            <person name="Salamzade R."/>
            <person name="Saavedra J."/>
            <person name="Lebreton F."/>
            <person name="Prichula J."/>
            <person name="Schaufler K."/>
            <person name="Gaca A."/>
            <person name="Sgardioli B."/>
            <person name="Wagenaar J."/>
            <person name="Strong T."/>
        </authorList>
    </citation>
    <scope>NUCLEOTIDE SEQUENCE [LARGE SCALE GENOMIC DNA]</scope>
    <source>
        <strain evidence="5 6">DIV0080</strain>
    </source>
</reference>
<evidence type="ECO:0000313" key="5">
    <source>
        <dbReference type="EMBL" id="MBO0476571.1"/>
    </source>
</evidence>
<evidence type="ECO:0000256" key="2">
    <source>
        <dbReference type="SAM" id="SignalP"/>
    </source>
</evidence>
<dbReference type="InterPro" id="IPR021759">
    <property type="entry name" value="WxLIP_HBD"/>
</dbReference>
<evidence type="ECO:0000259" key="4">
    <source>
        <dbReference type="Pfam" id="PF11797"/>
    </source>
</evidence>
<comment type="caution">
    <text evidence="5">The sequence shown here is derived from an EMBL/GenBank/DDBJ whole genome shotgun (WGS) entry which is preliminary data.</text>
</comment>
<dbReference type="Pfam" id="PF06030">
    <property type="entry name" value="WxLIP_PGBD"/>
    <property type="match status" value="1"/>
</dbReference>
<dbReference type="InterPro" id="IPR010317">
    <property type="entry name" value="WxLIP_PGBD"/>
</dbReference>
<protein>
    <submittedName>
        <fullName evidence="5">DUF916 and DUF3324 domain-containing protein</fullName>
    </submittedName>
</protein>
<evidence type="ECO:0000256" key="1">
    <source>
        <dbReference type="SAM" id="Phobius"/>
    </source>
</evidence>
<feature type="transmembrane region" description="Helical" evidence="1">
    <location>
        <begin position="308"/>
        <end position="330"/>
    </location>
</feature>
<evidence type="ECO:0000313" key="6">
    <source>
        <dbReference type="Proteomes" id="UP000664857"/>
    </source>
</evidence>
<dbReference type="Pfam" id="PF11797">
    <property type="entry name" value="WxLIP_HBD"/>
    <property type="match status" value="1"/>
</dbReference>
<feature type="signal peptide" evidence="2">
    <location>
        <begin position="1"/>
        <end position="30"/>
    </location>
</feature>
<keyword evidence="1" id="KW-0812">Transmembrane</keyword>
<dbReference type="Proteomes" id="UP000664857">
    <property type="component" value="Unassembled WGS sequence"/>
</dbReference>
<organism evidence="5 6">
    <name type="scientific">Candidatus Vagococcus giribetii</name>
    <dbReference type="NCBI Taxonomy" id="2230876"/>
    <lineage>
        <taxon>Bacteria</taxon>
        <taxon>Bacillati</taxon>
        <taxon>Bacillota</taxon>
        <taxon>Bacilli</taxon>
        <taxon>Lactobacillales</taxon>
        <taxon>Enterococcaceae</taxon>
        <taxon>Vagococcus</taxon>
    </lineage>
</organism>
<keyword evidence="1" id="KW-1133">Transmembrane helix</keyword>
<gene>
    <name evidence="5" type="ORF">DOK76_05780</name>
</gene>
<feature type="domain" description="WxL Interacting Protein peptidoglycan binding" evidence="3">
    <location>
        <begin position="35"/>
        <end position="154"/>
    </location>
</feature>
<keyword evidence="1" id="KW-0472">Membrane</keyword>
<accession>A0ABS3HUQ4</accession>
<keyword evidence="6" id="KW-1185">Reference proteome</keyword>
<name>A0ABS3HUQ4_9ENTE</name>
<keyword evidence="2" id="KW-0732">Signal</keyword>
<feature type="domain" description="WxL Interacting Protein host binding" evidence="4">
    <location>
        <begin position="166"/>
        <end position="297"/>
    </location>
</feature>
<dbReference type="EMBL" id="JAFLVX010000015">
    <property type="protein sequence ID" value="MBO0476571.1"/>
    <property type="molecule type" value="Genomic_DNA"/>
</dbReference>
<sequence>MNVCQKVTKLLSLLIVVLCFVSLKVEEVQASGADFGVEPIYSEHQDKDKKGYFSLVLKENQKETLKVKVTNYSKEPTTIFMLSQQATTANSGVIEYNDVQKKVEPSAPANFKDIVVPKSEKIELKPEESKEIDVDVVMPSTNFEGLLLGGLYFSQQDKATENPSLIKNTFSYTLPVALKMSDKKIENQLVYQGIELSNRNSSPYIEAKLLNETASLIKDLSVEGRIFDKKTGEEFYVSKMNELEMAPNSVFKFGFDLRNSAFIPGNYLLKLDVVADGKDYHFEDDFTIDKEAARKLNDASVYVQTSGFPWLIVIGIVSLVAMLSVIGIILKRQKKKNVKKRTRKVKRKTKK</sequence>
<feature type="chain" id="PRO_5046936568" evidence="2">
    <location>
        <begin position="31"/>
        <end position="351"/>
    </location>
</feature>
<dbReference type="RefSeq" id="WP_206965680.1">
    <property type="nucleotide sequence ID" value="NZ_JAFLVX010000015.1"/>
</dbReference>
<proteinExistence type="predicted"/>